<keyword evidence="3" id="KW-1185">Reference proteome</keyword>
<dbReference type="AlphaFoldDB" id="A0A2S4KMV7"/>
<proteinExistence type="predicted"/>
<name>A0A2S4KMV7_9HYPO</name>
<evidence type="ECO:0000256" key="1">
    <source>
        <dbReference type="SAM" id="MobiDB-lite"/>
    </source>
</evidence>
<feature type="region of interest" description="Disordered" evidence="1">
    <location>
        <begin position="1"/>
        <end position="38"/>
    </location>
</feature>
<accession>A0A2S4KMV7</accession>
<organism evidence="2 3">
    <name type="scientific">Tolypocladium paradoxum</name>
    <dbReference type="NCBI Taxonomy" id="94208"/>
    <lineage>
        <taxon>Eukaryota</taxon>
        <taxon>Fungi</taxon>
        <taxon>Dikarya</taxon>
        <taxon>Ascomycota</taxon>
        <taxon>Pezizomycotina</taxon>
        <taxon>Sordariomycetes</taxon>
        <taxon>Hypocreomycetidae</taxon>
        <taxon>Hypocreales</taxon>
        <taxon>Ophiocordycipitaceae</taxon>
        <taxon>Tolypocladium</taxon>
    </lineage>
</organism>
<dbReference type="EMBL" id="PKSG01001032">
    <property type="protein sequence ID" value="POR31516.1"/>
    <property type="molecule type" value="Genomic_DNA"/>
</dbReference>
<evidence type="ECO:0000313" key="2">
    <source>
        <dbReference type="EMBL" id="POR31516.1"/>
    </source>
</evidence>
<dbReference type="Proteomes" id="UP000237481">
    <property type="component" value="Unassembled WGS sequence"/>
</dbReference>
<dbReference type="OrthoDB" id="4914050at2759"/>
<gene>
    <name evidence="2" type="ORF">TPAR_08274</name>
</gene>
<reference evidence="2 3" key="1">
    <citation type="submission" date="2018-01" db="EMBL/GenBank/DDBJ databases">
        <title>Harnessing the power of phylogenomics to disentangle the directionality and signatures of interkingdom host jumping in the parasitic fungal genus Tolypocladium.</title>
        <authorList>
            <person name="Quandt C.A."/>
            <person name="Patterson W."/>
            <person name="Spatafora J.W."/>
        </authorList>
    </citation>
    <scope>NUCLEOTIDE SEQUENCE [LARGE SCALE GENOMIC DNA]</scope>
    <source>
        <strain evidence="2 3">NRBC 100945</strain>
    </source>
</reference>
<protein>
    <submittedName>
        <fullName evidence="2">Uncharacterized protein</fullName>
    </submittedName>
</protein>
<feature type="compositionally biased region" description="Polar residues" evidence="1">
    <location>
        <begin position="1"/>
        <end position="21"/>
    </location>
</feature>
<comment type="caution">
    <text evidence="2">The sequence shown here is derived from an EMBL/GenBank/DDBJ whole genome shotgun (WGS) entry which is preliminary data.</text>
</comment>
<sequence>MSNQGSSMYVNLGSSSGSTEEPQGPPLHEQAQHAIDSLTRWLSDTESRVVILGAQPRLADEQPEAPKPQGK</sequence>
<evidence type="ECO:0000313" key="3">
    <source>
        <dbReference type="Proteomes" id="UP000237481"/>
    </source>
</evidence>